<dbReference type="Proteomes" id="UP001595705">
    <property type="component" value="Unassembled WGS sequence"/>
</dbReference>
<dbReference type="EMBL" id="JBHRYA010000003">
    <property type="protein sequence ID" value="MFC3715591.1"/>
    <property type="molecule type" value="Genomic_DNA"/>
</dbReference>
<reference evidence="4" key="1">
    <citation type="journal article" date="2019" name="Int. J. Syst. Evol. Microbiol.">
        <title>The Global Catalogue of Microorganisms (GCM) 10K type strain sequencing project: providing services to taxonomists for standard genome sequencing and annotation.</title>
        <authorList>
            <consortium name="The Broad Institute Genomics Platform"/>
            <consortium name="The Broad Institute Genome Sequencing Center for Infectious Disease"/>
            <person name="Wu L."/>
            <person name="Ma J."/>
        </authorList>
    </citation>
    <scope>NUCLEOTIDE SEQUENCE [LARGE SCALE GENOMIC DNA]</scope>
    <source>
        <strain evidence="4">KCTC 42441</strain>
    </source>
</reference>
<evidence type="ECO:0000259" key="2">
    <source>
        <dbReference type="Pfam" id="PF20155"/>
    </source>
</evidence>
<proteinExistence type="predicted"/>
<dbReference type="RefSeq" id="WP_386742696.1">
    <property type="nucleotide sequence ID" value="NZ_JBHRYA010000003.1"/>
</dbReference>
<dbReference type="NCBIfam" id="TIGR02675">
    <property type="entry name" value="tape_meas_nterm"/>
    <property type="match status" value="1"/>
</dbReference>
<keyword evidence="4" id="KW-1185">Reference proteome</keyword>
<evidence type="ECO:0000313" key="3">
    <source>
        <dbReference type="EMBL" id="MFC3715591.1"/>
    </source>
</evidence>
<feature type="compositionally biased region" description="Gly residues" evidence="1">
    <location>
        <begin position="361"/>
        <end position="372"/>
    </location>
</feature>
<gene>
    <name evidence="3" type="ORF">ACFONC_05450</name>
</gene>
<feature type="region of interest" description="Disordered" evidence="1">
    <location>
        <begin position="354"/>
        <end position="373"/>
    </location>
</feature>
<comment type="caution">
    <text evidence="3">The sequence shown here is derived from an EMBL/GenBank/DDBJ whole genome shotgun (WGS) entry which is preliminary data.</text>
</comment>
<organism evidence="3 4">
    <name type="scientific">Luteimonas soli</name>
    <dbReference type="NCBI Taxonomy" id="1648966"/>
    <lineage>
        <taxon>Bacteria</taxon>
        <taxon>Pseudomonadati</taxon>
        <taxon>Pseudomonadota</taxon>
        <taxon>Gammaproteobacteria</taxon>
        <taxon>Lysobacterales</taxon>
        <taxon>Lysobacteraceae</taxon>
        <taxon>Luteimonas</taxon>
    </lineage>
</organism>
<evidence type="ECO:0000256" key="1">
    <source>
        <dbReference type="SAM" id="MobiDB-lite"/>
    </source>
</evidence>
<feature type="domain" description="Tape measure protein N-terminal" evidence="2">
    <location>
        <begin position="73"/>
        <end position="260"/>
    </location>
</feature>
<evidence type="ECO:0000313" key="4">
    <source>
        <dbReference type="Proteomes" id="UP001595705"/>
    </source>
</evidence>
<dbReference type="InterPro" id="IPR013491">
    <property type="entry name" value="Tape_meas_N"/>
</dbReference>
<dbReference type="Pfam" id="PF20155">
    <property type="entry name" value="TMP_3"/>
    <property type="match status" value="1"/>
</dbReference>
<sequence length="827" mass="86056">MATAGPNLRVRISADLADLKQGLGLLRGELAKVKRQSAQVAPDTSKWSAGLAAVRRQLVGIATVYTAMRAVGSFVRMADEAANLSGRLRLVTKSQDEFNRAQQQTFRIAQDTSAEWGSIVQLYTQLAQTTGMGQERILALTKVVSQAFVVSGSNAQETANGLRQLQQAMAGGILRAEEFNTINETGSRIVQALADHFGIAFGDVRKYVNAGKVSSEDFAAALLKASGEIQDDFNKMPLTVERATQQVRNALLKLVGDTDQASGASADLAEAIAGLARVLESDDTKRGFGEMVNGLAAIITAATAAANAVGRVSSKLDELTGASLPEWVKVLLLAGTGNFAGAGAALARARMPQPATPAGAGAAGNAGGGGGAAQAVQTTTNAIGGLADASALARDAIARQMALLEQSLEDGEVGLVEFYGRKKELQLADIDLQMRAAQADAAAAKTSEQRAKALTELTKLQRERAAIGPATARELQGAQESLAKEVGDIYTRLLEANGETGRARIAELETEFQALIVRLQAEGDTAGVAIVRKLINIEAAGAQIDQFQAEMQRIMGGLGDKETAVGEQVGAGMMGSVEGEQTLQAARSTSLEQLLALKQKTIEYLATLDPASPAAASALSFMTVLDTNIATVASSMDRFRNQIKDVATDALTNLFMDLVEGSKSAGDALKDFVRGFVLAMAQIAARALATYLVLQAISAISGIPVSVLAGTTATVKHGGGIVGEGGRRRYNLSPLLFGAAPRYHSGGIAGLAPNEVAAVLEKGEEVLTRNDPRHRDNGGGQGGGAVVKQPIVAIGDRAVADALAGAAGEDVIITHVRNNWQSLSRGA</sequence>
<name>A0ABV7XHE9_9GAMM</name>
<accession>A0ABV7XHE9</accession>
<protein>
    <submittedName>
        <fullName evidence="3">Tape measure protein</fullName>
    </submittedName>
</protein>